<evidence type="ECO:0000313" key="3">
    <source>
        <dbReference type="Proteomes" id="UP000324298"/>
    </source>
</evidence>
<dbReference type="Pfam" id="PF03976">
    <property type="entry name" value="PPK2"/>
    <property type="match status" value="2"/>
</dbReference>
<proteinExistence type="predicted"/>
<name>A0A5A9XLI1_9BACT</name>
<dbReference type="Gene3D" id="3.40.50.300">
    <property type="entry name" value="P-loop containing nucleotide triphosphate hydrolases"/>
    <property type="match status" value="2"/>
</dbReference>
<dbReference type="Proteomes" id="UP000324298">
    <property type="component" value="Unassembled WGS sequence"/>
</dbReference>
<sequence length="495" mass="58216">MFESAELGHKISKTVWKKELPELRGALLDAQLDLLQSKKFPVIILVAGVDCAGKGETVNRLNEWMDPRHIETHALRDLTDEEQERPQMYRYWRVLPPRGKIGIFIGTWYSAPLLENVYGTIKNAELDQRLERIVHFERMLCNEGALVLKFWLHLSRDEQKKRLKSLEKDPKTRWRVTDTDWQHYKLYDKFRKVSERMLRTTSTAESPWTIVEGSDPNYRYLTIGKALLAALRQRLDAAEPPQHDEPIPPIMSTIDNLLILRTLDLSKKLRKSDYEDELEKYQGRLNLLTRHAGFRKLSVVTVFEGNDAAGKGGSIRRVTQALDARLYRIVPVAAPTDEELAQPYMWRFWRNIPRKGRFAIFDRSWYGRVLVERVEGLCGRGDWMRAYGEINDFEEQLVRNHTVVVKFWLSISQEEQLRRFKEREKIGFKRFKITDEDWRNREKWGEYEVAVCDMIDRTSTDIAPWTLVEANDKYYARIKILKTLCERIEAALGKV</sequence>
<dbReference type="InterPro" id="IPR022489">
    <property type="entry name" value="PolyP_AMP_Tfrase"/>
</dbReference>
<dbReference type="InterPro" id="IPR027417">
    <property type="entry name" value="P-loop_NTPase"/>
</dbReference>
<comment type="caution">
    <text evidence="2">The sequence shown here is derived from an EMBL/GenBank/DDBJ whole genome shotgun (WGS) entry which is preliminary data.</text>
</comment>
<evidence type="ECO:0000313" key="2">
    <source>
        <dbReference type="EMBL" id="KAA0893385.1"/>
    </source>
</evidence>
<dbReference type="AlphaFoldDB" id="A0A5A9XLI1"/>
<evidence type="ECO:0000259" key="1">
    <source>
        <dbReference type="Pfam" id="PF03976"/>
    </source>
</evidence>
<dbReference type="NCBIfam" id="TIGR03708">
    <property type="entry name" value="poly_P_AMP_trns"/>
    <property type="match status" value="1"/>
</dbReference>
<dbReference type="GO" id="GO:0006797">
    <property type="term" value="P:polyphosphate metabolic process"/>
    <property type="evidence" value="ECO:0007669"/>
    <property type="project" value="InterPro"/>
</dbReference>
<dbReference type="EMBL" id="SRSD01000003">
    <property type="protein sequence ID" value="KAA0893385.1"/>
    <property type="molecule type" value="Genomic_DNA"/>
</dbReference>
<dbReference type="RefSeq" id="WP_149306700.1">
    <property type="nucleotide sequence ID" value="NZ_SRSD01000003.1"/>
</dbReference>
<keyword evidence="3" id="KW-1185">Reference proteome</keyword>
<dbReference type="PANTHER" id="PTHR34383">
    <property type="entry name" value="POLYPHOSPHATE:AMP PHOSPHOTRANSFERASE-RELATED"/>
    <property type="match status" value="1"/>
</dbReference>
<accession>A0A5A9XLI1</accession>
<feature type="domain" description="Polyphosphate kinase-2-related" evidence="1">
    <location>
        <begin position="11"/>
        <end position="234"/>
    </location>
</feature>
<dbReference type="OrthoDB" id="9775224at2"/>
<gene>
    <name evidence="2" type="primary">pap</name>
    <name evidence="2" type="ORF">ET418_06115</name>
</gene>
<protein>
    <submittedName>
        <fullName evidence="2">Polyphosphate:AMP phosphotransferase</fullName>
    </submittedName>
</protein>
<organism evidence="2 3">
    <name type="scientific">Oryzomonas rubra</name>
    <dbReference type="NCBI Taxonomy" id="2509454"/>
    <lineage>
        <taxon>Bacteria</taxon>
        <taxon>Pseudomonadati</taxon>
        <taxon>Thermodesulfobacteriota</taxon>
        <taxon>Desulfuromonadia</taxon>
        <taxon>Geobacterales</taxon>
        <taxon>Geobacteraceae</taxon>
        <taxon>Oryzomonas</taxon>
    </lineage>
</organism>
<reference evidence="2 3" key="1">
    <citation type="submission" date="2019-04" db="EMBL/GenBank/DDBJ databases">
        <title>Geobacter ruber sp. nov., ferric-reducing bacteria isolated from paddy soil.</title>
        <authorList>
            <person name="Xu Z."/>
            <person name="Masuda Y."/>
            <person name="Itoh H."/>
            <person name="Senoo K."/>
        </authorList>
    </citation>
    <scope>NUCLEOTIDE SEQUENCE [LARGE SCALE GENOMIC DNA]</scope>
    <source>
        <strain evidence="2 3">Red88</strain>
    </source>
</reference>
<feature type="domain" description="Polyphosphate kinase-2-related" evidence="1">
    <location>
        <begin position="269"/>
        <end position="491"/>
    </location>
</feature>
<dbReference type="InterPro" id="IPR022488">
    <property type="entry name" value="PPK2-related"/>
</dbReference>
<dbReference type="SUPFAM" id="SSF52540">
    <property type="entry name" value="P-loop containing nucleoside triphosphate hydrolases"/>
    <property type="match status" value="2"/>
</dbReference>
<keyword evidence="2" id="KW-0808">Transferase</keyword>
<dbReference type="GO" id="GO:0043751">
    <property type="term" value="F:polyphosphate:AMP phosphotransferase activity"/>
    <property type="evidence" value="ECO:0007669"/>
    <property type="project" value="InterPro"/>
</dbReference>
<dbReference type="PANTHER" id="PTHR34383:SF3">
    <property type="entry name" value="POLYPHOSPHATE:AMP PHOSPHOTRANSFERASE"/>
    <property type="match status" value="1"/>
</dbReference>